<reference evidence="1" key="1">
    <citation type="submission" date="2025-02" db="EMBL/GenBank/DDBJ databases">
        <authorList>
            <consortium name="NCBI Genome Project"/>
        </authorList>
    </citation>
    <scope>NUCLEOTIDE SEQUENCE</scope>
</reference>
<organism evidence="1">
    <name type="scientific">Aspergillus niger</name>
    <dbReference type="NCBI Taxonomy" id="5061"/>
    <lineage>
        <taxon>Eukaryota</taxon>
        <taxon>Fungi</taxon>
        <taxon>Dikarya</taxon>
        <taxon>Ascomycota</taxon>
        <taxon>Pezizomycotina</taxon>
        <taxon>Eurotiomycetes</taxon>
        <taxon>Eurotiomycetidae</taxon>
        <taxon>Eurotiales</taxon>
        <taxon>Aspergillaceae</taxon>
        <taxon>Aspergillus</taxon>
        <taxon>Aspergillus subgen. Circumdati</taxon>
    </lineage>
</organism>
<evidence type="ECO:0000313" key="1">
    <source>
        <dbReference type="RefSeq" id="XP_059599732.1"/>
    </source>
</evidence>
<protein>
    <submittedName>
        <fullName evidence="1">Uncharacterized protein</fullName>
    </submittedName>
</protein>
<dbReference type="RefSeq" id="XP_059599732.1">
    <property type="nucleotide sequence ID" value="XM_059750888.1"/>
</dbReference>
<gene>
    <name evidence="1" type="ORF">An01g10090</name>
</gene>
<dbReference type="KEGG" id="ang:An01g10090"/>
<reference evidence="1" key="2">
    <citation type="submission" date="2025-08" db="UniProtKB">
        <authorList>
            <consortium name="RefSeq"/>
        </authorList>
    </citation>
    <scope>IDENTIFICATION</scope>
</reference>
<sequence>MKKRSKSCEEKRADKQNWVDGMRRAEYLSSAGGGDCLFTPVAMYDASSGFPESEFQLTRFSSCFDSRKSRVRKPCHARVLVTQSVCSDLVADEDSDVFAVLIGRCVLVSPSRSIVNKAKMLHRVFPSRNPRRISLRQPINACCMAVSQGGWSSPHQQ</sequence>
<proteinExistence type="predicted"/>
<accession>A0AAJ8BM75</accession>
<name>A0AAJ8BM75_ASPNG</name>
<dbReference type="AlphaFoldDB" id="A0AAJ8BM75"/>
<dbReference type="VEuPathDB" id="FungiDB:An01g10090"/>
<dbReference type="GeneID" id="84590062"/>